<feature type="compositionally biased region" description="Basic residues" evidence="1">
    <location>
        <begin position="135"/>
        <end position="146"/>
    </location>
</feature>
<evidence type="ECO:0000313" key="4">
    <source>
        <dbReference type="Proteomes" id="UP000193648"/>
    </source>
</evidence>
<keyword evidence="2" id="KW-0812">Transmembrane</keyword>
<dbReference type="RefSeq" id="XP_021886035.1">
    <property type="nucleotide sequence ID" value="XM_022030996.1"/>
</dbReference>
<keyword evidence="2" id="KW-1133">Transmembrane helix</keyword>
<reference evidence="3 4" key="1">
    <citation type="submission" date="2016-07" db="EMBL/GenBank/DDBJ databases">
        <title>Pervasive Adenine N6-methylation of Active Genes in Fungi.</title>
        <authorList>
            <consortium name="DOE Joint Genome Institute"/>
            <person name="Mondo S.J."/>
            <person name="Dannebaum R.O."/>
            <person name="Kuo R.C."/>
            <person name="Labutti K."/>
            <person name="Haridas S."/>
            <person name="Kuo A."/>
            <person name="Salamov A."/>
            <person name="Ahrendt S.R."/>
            <person name="Lipzen A."/>
            <person name="Sullivan W."/>
            <person name="Andreopoulos W.B."/>
            <person name="Clum A."/>
            <person name="Lindquist E."/>
            <person name="Daum C."/>
            <person name="Ramamoorthy G.K."/>
            <person name="Gryganskyi A."/>
            <person name="Culley D."/>
            <person name="Magnuson J.K."/>
            <person name="James T.Y."/>
            <person name="O'Malley M.A."/>
            <person name="Stajich J.E."/>
            <person name="Spatafora J.W."/>
            <person name="Visel A."/>
            <person name="Grigoriev I.V."/>
        </authorList>
    </citation>
    <scope>NUCLEOTIDE SEQUENCE [LARGE SCALE GENOMIC DNA]</scope>
    <source>
        <strain evidence="3 4">NRRL 3116</strain>
    </source>
</reference>
<protein>
    <submittedName>
        <fullName evidence="3">Uncharacterized protein</fullName>
    </submittedName>
</protein>
<keyword evidence="4" id="KW-1185">Reference proteome</keyword>
<dbReference type="InParanoid" id="A0A1Y2H1C4"/>
<evidence type="ECO:0000256" key="1">
    <source>
        <dbReference type="SAM" id="MobiDB-lite"/>
    </source>
</evidence>
<gene>
    <name evidence="3" type="ORF">BCR41DRAFT_72552</name>
</gene>
<sequence length="169" mass="19415">MPHSWHAVFGLTLQTRTVQLKLTEQCSVFLFSILAASHCCLDQETRASKSCACRVVECACEQLCMREEKERKLSALFAPPIPAQCHASYSVSPNFNFTSSVMCVLTLFLLQLLSLLLFSYHFSLFLQKKTTTSQMKKRGKEKKKKKDSFVNTKQRKKKKKKKKKRAGRE</sequence>
<keyword evidence="2" id="KW-0472">Membrane</keyword>
<evidence type="ECO:0000256" key="2">
    <source>
        <dbReference type="SAM" id="Phobius"/>
    </source>
</evidence>
<evidence type="ECO:0000313" key="3">
    <source>
        <dbReference type="EMBL" id="ORZ28350.1"/>
    </source>
</evidence>
<feature type="compositionally biased region" description="Basic residues" evidence="1">
    <location>
        <begin position="153"/>
        <end position="169"/>
    </location>
</feature>
<proteinExistence type="predicted"/>
<organism evidence="3 4">
    <name type="scientific">Lobosporangium transversale</name>
    <dbReference type="NCBI Taxonomy" id="64571"/>
    <lineage>
        <taxon>Eukaryota</taxon>
        <taxon>Fungi</taxon>
        <taxon>Fungi incertae sedis</taxon>
        <taxon>Mucoromycota</taxon>
        <taxon>Mortierellomycotina</taxon>
        <taxon>Mortierellomycetes</taxon>
        <taxon>Mortierellales</taxon>
        <taxon>Mortierellaceae</taxon>
        <taxon>Lobosporangium</taxon>
    </lineage>
</organism>
<dbReference type="Proteomes" id="UP000193648">
    <property type="component" value="Unassembled WGS sequence"/>
</dbReference>
<comment type="caution">
    <text evidence="3">The sequence shown here is derived from an EMBL/GenBank/DDBJ whole genome shotgun (WGS) entry which is preliminary data.</text>
</comment>
<dbReference type="AlphaFoldDB" id="A0A1Y2H1C4"/>
<name>A0A1Y2H1C4_9FUNG</name>
<accession>A0A1Y2H1C4</accession>
<dbReference type="EMBL" id="MCFF01000002">
    <property type="protein sequence ID" value="ORZ28350.1"/>
    <property type="molecule type" value="Genomic_DNA"/>
</dbReference>
<feature type="transmembrane region" description="Helical" evidence="2">
    <location>
        <begin position="99"/>
        <end position="126"/>
    </location>
</feature>
<feature type="region of interest" description="Disordered" evidence="1">
    <location>
        <begin position="131"/>
        <end position="169"/>
    </location>
</feature>
<dbReference type="GeneID" id="33572837"/>